<organism evidence="2 3">
    <name type="scientific">Stylonychia lemnae</name>
    <name type="common">Ciliate</name>
    <dbReference type="NCBI Taxonomy" id="5949"/>
    <lineage>
        <taxon>Eukaryota</taxon>
        <taxon>Sar</taxon>
        <taxon>Alveolata</taxon>
        <taxon>Ciliophora</taxon>
        <taxon>Intramacronucleata</taxon>
        <taxon>Spirotrichea</taxon>
        <taxon>Stichotrichia</taxon>
        <taxon>Sporadotrichida</taxon>
        <taxon>Oxytrichidae</taxon>
        <taxon>Stylonychinae</taxon>
        <taxon>Stylonychia</taxon>
    </lineage>
</organism>
<reference evidence="2 3" key="1">
    <citation type="submission" date="2014-06" db="EMBL/GenBank/DDBJ databases">
        <authorList>
            <person name="Swart Estienne"/>
        </authorList>
    </citation>
    <scope>NUCLEOTIDE SEQUENCE [LARGE SCALE GENOMIC DNA]</scope>
    <source>
        <strain evidence="2 3">130c</strain>
    </source>
</reference>
<dbReference type="Proteomes" id="UP000039865">
    <property type="component" value="Unassembled WGS sequence"/>
</dbReference>
<dbReference type="OrthoDB" id="311825at2759"/>
<feature type="region of interest" description="Disordered" evidence="1">
    <location>
        <begin position="223"/>
        <end position="242"/>
    </location>
</feature>
<dbReference type="AlphaFoldDB" id="A0A078A5E0"/>
<dbReference type="InParanoid" id="A0A078A5E0"/>
<proteinExistence type="predicted"/>
<keyword evidence="3" id="KW-1185">Reference proteome</keyword>
<evidence type="ECO:0000313" key="3">
    <source>
        <dbReference type="Proteomes" id="UP000039865"/>
    </source>
</evidence>
<name>A0A078A5E0_STYLE</name>
<dbReference type="EMBL" id="CCKQ01004827">
    <property type="protein sequence ID" value="CDW75979.1"/>
    <property type="molecule type" value="Genomic_DNA"/>
</dbReference>
<gene>
    <name evidence="2" type="primary">Contig9481.g10144</name>
    <name evidence="2" type="ORF">STYLEM_4975</name>
</gene>
<evidence type="ECO:0000256" key="1">
    <source>
        <dbReference type="SAM" id="MobiDB-lite"/>
    </source>
</evidence>
<sequence>MSKLDIVATRTFDPKFPHFHSDGTGRDSYIINNNGGLSVPRPWNQRDAQTSFFASTQKFYRRESPSPRKEAKPFEYRSDGSGRDSYILANSGGLKNKIHNLTGDKFFKATLRQNELLPYRTHKTQYEAAKADITNYLNWYTPQAQGQVAIMAKKQRALINRLSPIRDINQSMNQESNSGELLNKTGNLSQKTDPFLGQRKSVSVASGGFPQTLDPIQERGRYQNDQSALNGDYYTKRNNKSGNGQYSIMTELEEQKRKMMEMPLRQINSIKKEDILQQLKNKKIE</sequence>
<protein>
    <submittedName>
        <fullName evidence="2">Uncharacterized protein</fullName>
    </submittedName>
</protein>
<evidence type="ECO:0000313" key="2">
    <source>
        <dbReference type="EMBL" id="CDW75979.1"/>
    </source>
</evidence>
<accession>A0A078A5E0</accession>